<dbReference type="Pfam" id="PF03297">
    <property type="entry name" value="Ribosomal_S25"/>
    <property type="match status" value="1"/>
</dbReference>
<dbReference type="AlphaFoldDB" id="U6LEW9"/>
<accession>U6LEW9</accession>
<dbReference type="GO" id="GO:0005840">
    <property type="term" value="C:ribosome"/>
    <property type="evidence" value="ECO:0007669"/>
    <property type="project" value="UniProtKB-KW"/>
</dbReference>
<dbReference type="FunFam" id="3.30.63.20:FF:000001">
    <property type="entry name" value="40S ribosomal protein S25"/>
    <property type="match status" value="1"/>
</dbReference>
<dbReference type="EMBL" id="HG710858">
    <property type="protein sequence ID" value="CDJ47788.1"/>
    <property type="molecule type" value="Genomic_DNA"/>
</dbReference>
<evidence type="ECO:0000256" key="2">
    <source>
        <dbReference type="ARBA" id="ARBA00022980"/>
    </source>
</evidence>
<gene>
    <name evidence="6" type="ORF">EBH_0075070</name>
</gene>
<evidence type="ECO:0000256" key="3">
    <source>
        <dbReference type="ARBA" id="ARBA00023274"/>
    </source>
</evidence>
<comment type="similarity">
    <text evidence="1 4">Belongs to the eukaryotic ribosomal protein eS25 family.</text>
</comment>
<dbReference type="Proteomes" id="UP000030750">
    <property type="component" value="Unassembled WGS sequence"/>
</dbReference>
<dbReference type="InterPro" id="IPR004977">
    <property type="entry name" value="Ribosomal_eS25"/>
</dbReference>
<keyword evidence="2 4" id="KW-0689">Ribosomal protein</keyword>
<reference evidence="6" key="2">
    <citation type="submission" date="2013-10" db="EMBL/GenBank/DDBJ databases">
        <authorList>
            <person name="Aslett M."/>
        </authorList>
    </citation>
    <scope>NUCLEOTIDE SEQUENCE [LARGE SCALE GENOMIC DNA]</scope>
    <source>
        <strain evidence="6">Houghton</strain>
    </source>
</reference>
<sequence length="110" mass="12369">MAPKEKKTKEQIAAAAAAGSKKNKKKWSKGKSKDKLNYAVMFDAPTLEKFKAEVPKMKLITPFTICERLRINASLARRGIRELHRQGLIRPLGDQHHSHYIYTKPAVAAA</sequence>
<evidence type="ECO:0000313" key="7">
    <source>
        <dbReference type="Proteomes" id="UP000030750"/>
    </source>
</evidence>
<proteinExistence type="inferred from homology"/>
<evidence type="ECO:0000256" key="5">
    <source>
        <dbReference type="SAM" id="MobiDB-lite"/>
    </source>
</evidence>
<evidence type="ECO:0000313" key="6">
    <source>
        <dbReference type="EMBL" id="CDJ47788.1"/>
    </source>
</evidence>
<evidence type="ECO:0000256" key="4">
    <source>
        <dbReference type="RuleBase" id="RU366057"/>
    </source>
</evidence>
<dbReference type="OrthoDB" id="10263513at2759"/>
<reference evidence="6" key="1">
    <citation type="submission" date="2013-10" db="EMBL/GenBank/DDBJ databases">
        <title>Genomic analysis of the causative agents of coccidiosis in chickens.</title>
        <authorList>
            <person name="Reid A.J."/>
            <person name="Blake D."/>
            <person name="Billington K."/>
            <person name="Browne H."/>
            <person name="Dunn M."/>
            <person name="Hung S."/>
            <person name="Kawahara F."/>
            <person name="Miranda-Saavedra D."/>
            <person name="Mourier T."/>
            <person name="Nagra H."/>
            <person name="Otto T.D."/>
            <person name="Rawlings N."/>
            <person name="Sanchez A."/>
            <person name="Sanders M."/>
            <person name="Subramaniam C."/>
            <person name="Tay Y."/>
            <person name="Dear P."/>
            <person name="Doerig C."/>
            <person name="Gruber A."/>
            <person name="Parkinson J."/>
            <person name="Shirley M."/>
            <person name="Wan K.L."/>
            <person name="Berriman M."/>
            <person name="Tomley F."/>
            <person name="Pain A."/>
        </authorList>
    </citation>
    <scope>NUCLEOTIDE SEQUENCE [LARGE SCALE GENOMIC DNA]</scope>
    <source>
        <strain evidence="6">Houghton</strain>
    </source>
</reference>
<feature type="compositionally biased region" description="Basic and acidic residues" evidence="5">
    <location>
        <begin position="1"/>
        <end position="10"/>
    </location>
</feature>
<feature type="compositionally biased region" description="Low complexity" evidence="5">
    <location>
        <begin position="11"/>
        <end position="20"/>
    </location>
</feature>
<dbReference type="GO" id="GO:1990904">
    <property type="term" value="C:ribonucleoprotein complex"/>
    <property type="evidence" value="ECO:0007669"/>
    <property type="project" value="UniProtKB-KW"/>
</dbReference>
<protein>
    <recommendedName>
        <fullName evidence="4">40S ribosomal protein S25</fullName>
    </recommendedName>
</protein>
<dbReference type="Gene3D" id="3.30.63.20">
    <property type="match status" value="1"/>
</dbReference>
<feature type="region of interest" description="Disordered" evidence="5">
    <location>
        <begin position="1"/>
        <end position="30"/>
    </location>
</feature>
<dbReference type="VEuPathDB" id="ToxoDB:EBH_0075070"/>
<feature type="compositionally biased region" description="Basic residues" evidence="5">
    <location>
        <begin position="21"/>
        <end position="30"/>
    </location>
</feature>
<organism evidence="6 7">
    <name type="scientific">Eimeria brunetti</name>
    <dbReference type="NCBI Taxonomy" id="51314"/>
    <lineage>
        <taxon>Eukaryota</taxon>
        <taxon>Sar</taxon>
        <taxon>Alveolata</taxon>
        <taxon>Apicomplexa</taxon>
        <taxon>Conoidasida</taxon>
        <taxon>Coccidia</taxon>
        <taxon>Eucoccidiorida</taxon>
        <taxon>Eimeriorina</taxon>
        <taxon>Eimeriidae</taxon>
        <taxon>Eimeria</taxon>
    </lineage>
</organism>
<name>U6LEW9_9EIME</name>
<dbReference type="PANTHER" id="PTHR12850">
    <property type="entry name" value="40S RIBOSOMAL PROTEIN S25"/>
    <property type="match status" value="1"/>
</dbReference>
<evidence type="ECO:0000256" key="1">
    <source>
        <dbReference type="ARBA" id="ARBA00009106"/>
    </source>
</evidence>
<keyword evidence="3 4" id="KW-0687">Ribonucleoprotein</keyword>
<keyword evidence="7" id="KW-1185">Reference proteome</keyword>